<dbReference type="AlphaFoldDB" id="A0A9C6WYL7"/>
<keyword evidence="3" id="KW-0732">Signal</keyword>
<keyword evidence="2" id="KW-0479">Metal-binding</keyword>
<dbReference type="InterPro" id="IPR027806">
    <property type="entry name" value="HARBI1_dom"/>
</dbReference>
<comment type="cofactor">
    <cofactor evidence="1">
        <name>a divalent metal cation</name>
        <dbReference type="ChEBI" id="CHEBI:60240"/>
    </cofactor>
</comment>
<dbReference type="Pfam" id="PF13359">
    <property type="entry name" value="DDE_Tnp_4"/>
    <property type="match status" value="1"/>
</dbReference>
<evidence type="ECO:0000256" key="2">
    <source>
        <dbReference type="ARBA" id="ARBA00022723"/>
    </source>
</evidence>
<accession>A0A9C6WYL7</accession>
<dbReference type="RefSeq" id="XP_052124444.1">
    <property type="nucleotide sequence ID" value="XM_052268484.1"/>
</dbReference>
<feature type="chain" id="PRO_5039593245" evidence="3">
    <location>
        <begin position="24"/>
        <end position="228"/>
    </location>
</feature>
<dbReference type="PANTHER" id="PTHR23080">
    <property type="entry name" value="THAP DOMAIN PROTEIN"/>
    <property type="match status" value="1"/>
</dbReference>
<feature type="domain" description="DDE Tnp4" evidence="4">
    <location>
        <begin position="69"/>
        <end position="228"/>
    </location>
</feature>
<keyword evidence="5" id="KW-1185">Reference proteome</keyword>
<dbReference type="PANTHER" id="PTHR23080:SF141">
    <property type="entry name" value="TRANSPOSASE HELIX-TURN-HELIX DOMAIN-CONTAINING PROTEIN"/>
    <property type="match status" value="1"/>
</dbReference>
<protein>
    <submittedName>
        <fullName evidence="6">Uncharacterized protein LOC127749621</fullName>
    </submittedName>
</protein>
<evidence type="ECO:0000313" key="5">
    <source>
        <dbReference type="Proteomes" id="UP000504606"/>
    </source>
</evidence>
<name>A0A9C6WYL7_FRAOC</name>
<dbReference type="GO" id="GO:0046872">
    <property type="term" value="F:metal ion binding"/>
    <property type="evidence" value="ECO:0007669"/>
    <property type="project" value="UniProtKB-KW"/>
</dbReference>
<dbReference type="Proteomes" id="UP000504606">
    <property type="component" value="Unplaced"/>
</dbReference>
<evidence type="ECO:0000259" key="4">
    <source>
        <dbReference type="Pfam" id="PF13359"/>
    </source>
</evidence>
<dbReference type="OrthoDB" id="6504129at2759"/>
<dbReference type="KEGG" id="foc:127749621"/>
<proteinExistence type="predicted"/>
<gene>
    <name evidence="6" type="primary">LOC127749621</name>
</gene>
<organism evidence="5 6">
    <name type="scientific">Frankliniella occidentalis</name>
    <name type="common">Western flower thrips</name>
    <name type="synonym">Euthrips occidentalis</name>
    <dbReference type="NCBI Taxonomy" id="133901"/>
    <lineage>
        <taxon>Eukaryota</taxon>
        <taxon>Metazoa</taxon>
        <taxon>Ecdysozoa</taxon>
        <taxon>Arthropoda</taxon>
        <taxon>Hexapoda</taxon>
        <taxon>Insecta</taxon>
        <taxon>Pterygota</taxon>
        <taxon>Neoptera</taxon>
        <taxon>Paraneoptera</taxon>
        <taxon>Thysanoptera</taxon>
        <taxon>Terebrantia</taxon>
        <taxon>Thripoidea</taxon>
        <taxon>Thripidae</taxon>
        <taxon>Frankliniella</taxon>
    </lineage>
</organism>
<evidence type="ECO:0000256" key="1">
    <source>
        <dbReference type="ARBA" id="ARBA00001968"/>
    </source>
</evidence>
<reference evidence="6" key="1">
    <citation type="submission" date="2025-08" db="UniProtKB">
        <authorList>
            <consortium name="RefSeq"/>
        </authorList>
    </citation>
    <scope>IDENTIFICATION</scope>
    <source>
        <tissue evidence="6">Whole organism</tissue>
    </source>
</reference>
<evidence type="ECO:0000256" key="3">
    <source>
        <dbReference type="SAM" id="SignalP"/>
    </source>
</evidence>
<dbReference type="GeneID" id="127749621"/>
<feature type="signal peptide" evidence="3">
    <location>
        <begin position="1"/>
        <end position="23"/>
    </location>
</feature>
<evidence type="ECO:0000313" key="6">
    <source>
        <dbReference type="RefSeq" id="XP_052124444.1"/>
    </source>
</evidence>
<sequence length="228" mass="26087">MIKIKLAISFSALAVLFDVTVQTCCNYFYDTVGILSKVLHCMVFWADKEDVLKNLPKCFNRYKCTRVVLDCFEVAIEKSKCIQCRVRSYSHYKKNNTAKFLVLITPSGLVSHMCPAFGGRASDKCITEHSGIYQLCDPGDGIMVDIGYDIDQECLDNMLKLIRPTFLRKSRQFTRAESVECAKIARARVHVERLIQRIRQYQILKNKVPWCIIPYLDDIAVIVSALVN</sequence>